<dbReference type="AlphaFoldDB" id="A0A2M7ARI8"/>
<evidence type="ECO:0000313" key="3">
    <source>
        <dbReference type="Proteomes" id="UP000231407"/>
    </source>
</evidence>
<sequence length="545" mass="63559">MKKKEFIFLLLMVIPATIALFKPGFYGASDEMHIAWLQQMDQAIVEGQIPPRYVSDLSFGFGYPLFNFISPLPYYVGEIFHFLGLSFVYSIKMVFVISILGSAVAMYFLVKQMSGGWVGMAAATLYIYSPYRSTDIYNRGALGESLAFVFLPLILYFLLKVKKSVKQHESVRWIGWGAITTAALILTHNIVSYMFIPLVIMLGIILLKNRLKELILFFGLGFLGSFYFWWPALMDSRLMKYDTVFNFFDHFPALKQLLIPYWGYGASVPGNYDTMSFFIGEVNLLIMGMSIVLLIKSFKSKTLKLGIVWWWCLALVMLAMVMMNFRSFWIWEHFPLIAYFQFPWRFLTLIVFGSSILVTMITTRKNYKIWSGLIIILAFGFNYYRFKPNDFLNRDDSYYINRYIPIPSPSNEYLNLKEEYLRLPKATEVRPKNIYSRVFPESLETPYIKPINHLDTELSTDSDKSLTLNYNKYYFPGWEAIMDNKKLKLWAGEPYGQIQFDVPDGKHEILIRFRETFNNRIWDIGSMLTIVGCIYLLARRPTKVE</sequence>
<feature type="transmembrane region" description="Helical" evidence="1">
    <location>
        <begin position="275"/>
        <end position="295"/>
    </location>
</feature>
<comment type="caution">
    <text evidence="2">The sequence shown here is derived from an EMBL/GenBank/DDBJ whole genome shotgun (WGS) entry which is preliminary data.</text>
</comment>
<organism evidence="2 3">
    <name type="scientific">Candidatus Shapirobacteria bacterium CG06_land_8_20_14_3_00_40_12</name>
    <dbReference type="NCBI Taxonomy" id="1974881"/>
    <lineage>
        <taxon>Bacteria</taxon>
        <taxon>Candidatus Shapironibacteriota</taxon>
    </lineage>
</organism>
<evidence type="ECO:0008006" key="4">
    <source>
        <dbReference type="Google" id="ProtNLM"/>
    </source>
</evidence>
<gene>
    <name evidence="2" type="ORF">COS78_03415</name>
</gene>
<evidence type="ECO:0000313" key="2">
    <source>
        <dbReference type="EMBL" id="PIU73232.1"/>
    </source>
</evidence>
<keyword evidence="1" id="KW-1133">Transmembrane helix</keyword>
<feature type="transmembrane region" description="Helical" evidence="1">
    <location>
        <begin position="307"/>
        <end position="330"/>
    </location>
</feature>
<dbReference type="EMBL" id="PEWA01000047">
    <property type="protein sequence ID" value="PIU73232.1"/>
    <property type="molecule type" value="Genomic_DNA"/>
</dbReference>
<reference evidence="3" key="1">
    <citation type="submission" date="2017-09" db="EMBL/GenBank/DDBJ databases">
        <title>Depth-based differentiation of microbial function through sediment-hosted aquifers and enrichment of novel symbionts in the deep terrestrial subsurface.</title>
        <authorList>
            <person name="Probst A.J."/>
            <person name="Ladd B."/>
            <person name="Jarett J.K."/>
            <person name="Geller-Mcgrath D.E."/>
            <person name="Sieber C.M.K."/>
            <person name="Emerson J.B."/>
            <person name="Anantharaman K."/>
            <person name="Thomas B.C."/>
            <person name="Malmstrom R."/>
            <person name="Stieglmeier M."/>
            <person name="Klingl A."/>
            <person name="Woyke T."/>
            <person name="Ryan C.M."/>
            <person name="Banfield J.F."/>
        </authorList>
    </citation>
    <scope>NUCLEOTIDE SEQUENCE [LARGE SCALE GENOMIC DNA]</scope>
</reference>
<name>A0A2M7ARI8_9BACT</name>
<feature type="transmembrane region" description="Helical" evidence="1">
    <location>
        <begin position="141"/>
        <end position="159"/>
    </location>
</feature>
<feature type="transmembrane region" description="Helical" evidence="1">
    <location>
        <begin position="179"/>
        <end position="207"/>
    </location>
</feature>
<feature type="transmembrane region" description="Helical" evidence="1">
    <location>
        <begin position="79"/>
        <end position="110"/>
    </location>
</feature>
<feature type="transmembrane region" description="Helical" evidence="1">
    <location>
        <begin position="521"/>
        <end position="538"/>
    </location>
</feature>
<feature type="transmembrane region" description="Helical" evidence="1">
    <location>
        <begin position="214"/>
        <end position="230"/>
    </location>
</feature>
<keyword evidence="1" id="KW-0472">Membrane</keyword>
<feature type="transmembrane region" description="Helical" evidence="1">
    <location>
        <begin position="369"/>
        <end position="386"/>
    </location>
</feature>
<proteinExistence type="predicted"/>
<feature type="transmembrane region" description="Helical" evidence="1">
    <location>
        <begin position="342"/>
        <end position="362"/>
    </location>
</feature>
<keyword evidence="1" id="KW-0812">Transmembrane</keyword>
<evidence type="ECO:0000256" key="1">
    <source>
        <dbReference type="SAM" id="Phobius"/>
    </source>
</evidence>
<protein>
    <recommendedName>
        <fullName evidence="4">Membrane protein 6-pyruvoyl-tetrahydropterin synthase-related domain-containing protein</fullName>
    </recommendedName>
</protein>
<accession>A0A2M7ARI8</accession>
<dbReference type="Proteomes" id="UP000231407">
    <property type="component" value="Unassembled WGS sequence"/>
</dbReference>